<evidence type="ECO:0000313" key="1">
    <source>
        <dbReference type="EMBL" id="GJT36870.1"/>
    </source>
</evidence>
<name>A0ABQ5DC77_9ASTR</name>
<organism evidence="1 2">
    <name type="scientific">Tanacetum coccineum</name>
    <dbReference type="NCBI Taxonomy" id="301880"/>
    <lineage>
        <taxon>Eukaryota</taxon>
        <taxon>Viridiplantae</taxon>
        <taxon>Streptophyta</taxon>
        <taxon>Embryophyta</taxon>
        <taxon>Tracheophyta</taxon>
        <taxon>Spermatophyta</taxon>
        <taxon>Magnoliopsida</taxon>
        <taxon>eudicotyledons</taxon>
        <taxon>Gunneridae</taxon>
        <taxon>Pentapetalae</taxon>
        <taxon>asterids</taxon>
        <taxon>campanulids</taxon>
        <taxon>Asterales</taxon>
        <taxon>Asteraceae</taxon>
        <taxon>Asteroideae</taxon>
        <taxon>Anthemideae</taxon>
        <taxon>Anthemidinae</taxon>
        <taxon>Tanacetum</taxon>
    </lineage>
</organism>
<keyword evidence="2" id="KW-1185">Reference proteome</keyword>
<accession>A0ABQ5DC77</accession>
<reference evidence="1" key="1">
    <citation type="journal article" date="2022" name="Int. J. Mol. Sci.">
        <title>Draft Genome of Tanacetum Coccineum: Genomic Comparison of Closely Related Tanacetum-Family Plants.</title>
        <authorList>
            <person name="Yamashiro T."/>
            <person name="Shiraishi A."/>
            <person name="Nakayama K."/>
            <person name="Satake H."/>
        </authorList>
    </citation>
    <scope>NUCLEOTIDE SEQUENCE</scope>
</reference>
<evidence type="ECO:0000313" key="2">
    <source>
        <dbReference type="Proteomes" id="UP001151760"/>
    </source>
</evidence>
<dbReference type="EMBL" id="BQNB010015176">
    <property type="protein sequence ID" value="GJT36870.1"/>
    <property type="molecule type" value="Genomic_DNA"/>
</dbReference>
<proteinExistence type="predicted"/>
<gene>
    <name evidence="1" type="ORF">Tco_0936735</name>
</gene>
<protein>
    <submittedName>
        <fullName evidence="1">Uncharacterized protein</fullName>
    </submittedName>
</protein>
<reference evidence="1" key="2">
    <citation type="submission" date="2022-01" db="EMBL/GenBank/DDBJ databases">
        <authorList>
            <person name="Yamashiro T."/>
            <person name="Shiraishi A."/>
            <person name="Satake H."/>
            <person name="Nakayama K."/>
        </authorList>
    </citation>
    <scope>NUCLEOTIDE SEQUENCE</scope>
</reference>
<comment type="caution">
    <text evidence="1">The sequence shown here is derived from an EMBL/GenBank/DDBJ whole genome shotgun (WGS) entry which is preliminary data.</text>
</comment>
<dbReference type="Proteomes" id="UP001151760">
    <property type="component" value="Unassembled WGS sequence"/>
</dbReference>
<sequence>MHVASALRFEGLPPLEFLLTLPPSLFGASSNSTTLSLYLQTLRDTVRRTGVVSLTRGFEDFIVTLNESRADHRIRIGQGGCAIGEWHVFRRCEGATNGATSYANMDTIKLRWGSKSLGLNAGLPSLE</sequence>